<keyword evidence="2" id="KW-0547">Nucleotide-binding</keyword>
<dbReference type="GO" id="GO:0008253">
    <property type="term" value="F:5'-nucleotidase activity"/>
    <property type="evidence" value="ECO:0007669"/>
    <property type="project" value="TreeGrafter"/>
</dbReference>
<comment type="caution">
    <text evidence="5">The sequence shown here is derived from an EMBL/GenBank/DDBJ whole genome shotgun (WGS) entry which is preliminary data.</text>
</comment>
<sequence length="614" mass="67508">MNYKALLTSTTVLLAIGGLFSKNSVQAAKKEAAITTYTDTSATPKNANIWKSTKKHTKDIPVQILGINDLHGGLSRTGNAYIGNNKYVQAGSAIRLGSYLNQAQNYFKQHNKNGYTFRVESGDMVGASPSNSVLLQDESTMHALKAMNINIGTLGNHEFDEGLGEFHRIVSGKKPTKTYNSAEMSYPHTSSGLQIAIANVVKRSNNKIPFNWKPYIIKTVKTPNGKKTKIVFIGILTKTMPSLTTYKNYHPYKYLDEATTIAKYDRILRKKGIKAIVVMAHTGVASTVDAQGKATTTGASVDILKKLYKIDPHNSVDVYLAGHSHQYANAKVGHTNLVQAIYSGEAYDNVIGYIDPKTHDFVKNSVKSHVFPVLSAKDDPKVKDDAKVKAIVQDADKRVASIVNQKVGEAANATSFTGRDANNKYQENETGDVVVDAQLAQAKKENRENVDFAMTNGGGVRAGLKVKPNKSITWGAAQDVQPFGNMLYVVAMTGQQIYDVLNQQYKNGRTYLLVSGLKYDFTDNHDPSQPYKVTKVYDNSGKELDLNKKYNVVVNDFLKDGGDDFPQFTQGKVLGTATAEDDTEVLVNYIKDQTKAGHPITVPKLDRKNYIPNK</sequence>
<reference evidence="5 6" key="1">
    <citation type="submission" date="2019-04" db="EMBL/GenBank/DDBJ databases">
        <title>Microbes associate with the intestines of laboratory mice.</title>
        <authorList>
            <person name="Navarre W."/>
            <person name="Wong E."/>
            <person name="Huang K."/>
            <person name="Tropini C."/>
            <person name="Ng K."/>
            <person name="Yu B."/>
        </authorList>
    </citation>
    <scope>NUCLEOTIDE SEQUENCE [LARGE SCALE GENOMIC DNA]</scope>
    <source>
        <strain evidence="5 6">NM61_E11</strain>
    </source>
</reference>
<evidence type="ECO:0000313" key="6">
    <source>
        <dbReference type="Proteomes" id="UP000309117"/>
    </source>
</evidence>
<feature type="domain" description="Calcineurin-like phosphoesterase" evidence="3">
    <location>
        <begin position="64"/>
        <end position="327"/>
    </location>
</feature>
<accession>A0A4S2BQZ0</accession>
<dbReference type="SUPFAM" id="SSF55816">
    <property type="entry name" value="5'-nucleotidase (syn. UDP-sugar hydrolase), C-terminal domain"/>
    <property type="match status" value="1"/>
</dbReference>
<dbReference type="RefSeq" id="WP_135960291.1">
    <property type="nucleotide sequence ID" value="NZ_AQFR02000001.1"/>
</dbReference>
<protein>
    <submittedName>
        <fullName evidence="5">Bifunctional metallophosphatase/5'-nucleotidase</fullName>
    </submittedName>
</protein>
<dbReference type="SUPFAM" id="SSF56300">
    <property type="entry name" value="Metallo-dependent phosphatases"/>
    <property type="match status" value="1"/>
</dbReference>
<evidence type="ECO:0000256" key="2">
    <source>
        <dbReference type="RuleBase" id="RU362119"/>
    </source>
</evidence>
<gene>
    <name evidence="5" type="ORF">E5351_02400</name>
</gene>
<dbReference type="InterPro" id="IPR004843">
    <property type="entry name" value="Calcineurin-like_PHP"/>
</dbReference>
<dbReference type="PANTHER" id="PTHR11575">
    <property type="entry name" value="5'-NUCLEOTIDASE-RELATED"/>
    <property type="match status" value="1"/>
</dbReference>
<evidence type="ECO:0000313" key="5">
    <source>
        <dbReference type="EMBL" id="TGY16863.1"/>
    </source>
</evidence>
<feature type="chain" id="PRO_5021044241" evidence="2">
    <location>
        <begin position="28"/>
        <end position="614"/>
    </location>
</feature>
<dbReference type="Pfam" id="PF00149">
    <property type="entry name" value="Metallophos"/>
    <property type="match status" value="1"/>
</dbReference>
<dbReference type="Gene3D" id="3.60.21.10">
    <property type="match status" value="1"/>
</dbReference>
<comment type="similarity">
    <text evidence="2">Belongs to the 5'-nucleotidase family.</text>
</comment>
<dbReference type="Pfam" id="PF02872">
    <property type="entry name" value="5_nucleotid_C"/>
    <property type="match status" value="1"/>
</dbReference>
<feature type="signal peptide" evidence="2">
    <location>
        <begin position="1"/>
        <end position="27"/>
    </location>
</feature>
<keyword evidence="2" id="KW-0378">Hydrolase</keyword>
<evidence type="ECO:0000256" key="1">
    <source>
        <dbReference type="ARBA" id="ARBA00022729"/>
    </source>
</evidence>
<dbReference type="GO" id="GO:0000166">
    <property type="term" value="F:nucleotide binding"/>
    <property type="evidence" value="ECO:0007669"/>
    <property type="project" value="UniProtKB-KW"/>
</dbReference>
<dbReference type="PANTHER" id="PTHR11575:SF24">
    <property type="entry name" value="5'-NUCLEOTIDASE"/>
    <property type="match status" value="1"/>
</dbReference>
<dbReference type="GO" id="GO:0009166">
    <property type="term" value="P:nucleotide catabolic process"/>
    <property type="evidence" value="ECO:0007669"/>
    <property type="project" value="InterPro"/>
</dbReference>
<evidence type="ECO:0000259" key="4">
    <source>
        <dbReference type="Pfam" id="PF02872"/>
    </source>
</evidence>
<dbReference type="GO" id="GO:0008768">
    <property type="term" value="F:UDP-sugar diphosphatase activity"/>
    <property type="evidence" value="ECO:0007669"/>
    <property type="project" value="TreeGrafter"/>
</dbReference>
<keyword evidence="1 2" id="KW-0732">Signal</keyword>
<dbReference type="EMBL" id="SRYV01000003">
    <property type="protein sequence ID" value="TGY16863.1"/>
    <property type="molecule type" value="Genomic_DNA"/>
</dbReference>
<proteinExistence type="inferred from homology"/>
<feature type="domain" description="5'-Nucleotidase C-terminal" evidence="4">
    <location>
        <begin position="407"/>
        <end position="569"/>
    </location>
</feature>
<organism evidence="5 6">
    <name type="scientific">Lactobacillus intestinalis</name>
    <dbReference type="NCBI Taxonomy" id="151781"/>
    <lineage>
        <taxon>Bacteria</taxon>
        <taxon>Bacillati</taxon>
        <taxon>Bacillota</taxon>
        <taxon>Bacilli</taxon>
        <taxon>Lactobacillales</taxon>
        <taxon>Lactobacillaceae</taxon>
        <taxon>Lactobacillus</taxon>
    </lineage>
</organism>
<evidence type="ECO:0000259" key="3">
    <source>
        <dbReference type="Pfam" id="PF00149"/>
    </source>
</evidence>
<dbReference type="Proteomes" id="UP000309117">
    <property type="component" value="Unassembled WGS sequence"/>
</dbReference>
<dbReference type="GO" id="GO:0030288">
    <property type="term" value="C:outer membrane-bounded periplasmic space"/>
    <property type="evidence" value="ECO:0007669"/>
    <property type="project" value="TreeGrafter"/>
</dbReference>
<dbReference type="InterPro" id="IPR029052">
    <property type="entry name" value="Metallo-depent_PP-like"/>
</dbReference>
<dbReference type="InterPro" id="IPR036907">
    <property type="entry name" value="5'-Nucleotdase_C_sf"/>
</dbReference>
<dbReference type="InterPro" id="IPR008334">
    <property type="entry name" value="5'-Nucleotdase_C"/>
</dbReference>
<name>A0A4S2BQZ0_9LACO</name>
<dbReference type="InterPro" id="IPR006179">
    <property type="entry name" value="5_nucleotidase/apyrase"/>
</dbReference>
<dbReference type="AlphaFoldDB" id="A0A4S2BQZ0"/>
<dbReference type="Gene3D" id="3.90.780.10">
    <property type="entry name" value="5'-Nucleotidase, C-terminal domain"/>
    <property type="match status" value="1"/>
</dbReference>
<dbReference type="PRINTS" id="PR01607">
    <property type="entry name" value="APYRASEFAMLY"/>
</dbReference>